<dbReference type="Proteomes" id="UP000019678">
    <property type="component" value="Unassembled WGS sequence"/>
</dbReference>
<reference evidence="1 2" key="1">
    <citation type="submission" date="2013-05" db="EMBL/GenBank/DDBJ databases">
        <title>Genome assembly of Chondromyces apiculatus DSM 436.</title>
        <authorList>
            <person name="Sharma G."/>
            <person name="Khatri I."/>
            <person name="Kaur C."/>
            <person name="Mayilraj S."/>
            <person name="Subramanian S."/>
        </authorList>
    </citation>
    <scope>NUCLEOTIDE SEQUENCE [LARGE SCALE GENOMIC DNA]</scope>
    <source>
        <strain evidence="1 2">DSM 436</strain>
    </source>
</reference>
<dbReference type="Gene3D" id="2.60.40.1120">
    <property type="entry name" value="Carboxypeptidase-like, regulatory domain"/>
    <property type="match status" value="1"/>
</dbReference>
<protein>
    <recommendedName>
        <fullName evidence="3">Carboxypeptidase regulatory-like domain-containing protein</fullName>
    </recommendedName>
</protein>
<keyword evidence="2" id="KW-1185">Reference proteome</keyword>
<accession>A0A017SYT2</accession>
<evidence type="ECO:0000313" key="2">
    <source>
        <dbReference type="Proteomes" id="UP000019678"/>
    </source>
</evidence>
<comment type="caution">
    <text evidence="1">The sequence shown here is derived from an EMBL/GenBank/DDBJ whole genome shotgun (WGS) entry which is preliminary data.</text>
</comment>
<evidence type="ECO:0008006" key="3">
    <source>
        <dbReference type="Google" id="ProtNLM"/>
    </source>
</evidence>
<dbReference type="AlphaFoldDB" id="A0A017SYT2"/>
<sequence>MSSSGFGCKQPRRAAMTRTLITMLAFSWATTGCSIPLFEPVSGPVNECATTDDCADNGLCAMVGSNLACVSVGADLPGLMMEVRPAINSSAAGVSYLVDVAAAGLTLQGVMSSGQVRQFDPPPADLAWFTGSLRLPEGAPRCGVEAPPDGSFPARAILRRVDRIYGLPAEEYTASIQVEQDDQGAIAQYVFRTQLPRGVYDIYINPELPADCDGGPLPVFWPAQQVDSRTLNFEARTLERLKGRFTVPSTMSVDGWSLELVEPEHGDVISETLTLTQDAGANKAEFDLDFDWTAKDRFSPLLKLSPPEGQVKPTLHWDLSAIGILVSPEGLELSLVELNAPHRHVEGQVLDDEGKTVVAAVGIQSAEIAGDASSAARYSFEVETNESGVFAVDLPPGRYRVSARPVDQRYSFATKDIEFSSGEGCFCGQSIVVQEVTTINGQVSAPGGELVGAASVVAAPSTMTTQRYFDRVLTPQPLRPREAPAQLVGGSFSLKVEPGYFDFSVRPDGASGYPWLVRPRLFVPEGDISTAMDLGDLTVPYPAVLQGVVRDSSGEVLPAAIVRAWLPVGDAGGEDRPLGVIQIGETVSLGDGSYILSLPPSLSN</sequence>
<proteinExistence type="predicted"/>
<gene>
    <name evidence="1" type="ORF">CAP_8294</name>
</gene>
<dbReference type="EMBL" id="ASRX01000081">
    <property type="protein sequence ID" value="EYF01461.1"/>
    <property type="molecule type" value="Genomic_DNA"/>
</dbReference>
<evidence type="ECO:0000313" key="1">
    <source>
        <dbReference type="EMBL" id="EYF01461.1"/>
    </source>
</evidence>
<organism evidence="1 2">
    <name type="scientific">Chondromyces apiculatus DSM 436</name>
    <dbReference type="NCBI Taxonomy" id="1192034"/>
    <lineage>
        <taxon>Bacteria</taxon>
        <taxon>Pseudomonadati</taxon>
        <taxon>Myxococcota</taxon>
        <taxon>Polyangia</taxon>
        <taxon>Polyangiales</taxon>
        <taxon>Polyangiaceae</taxon>
        <taxon>Chondromyces</taxon>
    </lineage>
</organism>
<name>A0A017SYT2_9BACT</name>